<keyword evidence="3" id="KW-1185">Reference proteome</keyword>
<dbReference type="Gene3D" id="1.10.1760.20">
    <property type="match status" value="1"/>
</dbReference>
<dbReference type="RefSeq" id="WP_133628990.1">
    <property type="nucleotide sequence ID" value="NZ_SOAZ01000025.1"/>
</dbReference>
<keyword evidence="1" id="KW-1133">Transmembrane helix</keyword>
<accession>A0A4R7K9G5</accession>
<keyword evidence="1" id="KW-0812">Transmembrane</keyword>
<dbReference type="GO" id="GO:0005886">
    <property type="term" value="C:plasma membrane"/>
    <property type="evidence" value="ECO:0007669"/>
    <property type="project" value="InterPro"/>
</dbReference>
<evidence type="ECO:0000256" key="1">
    <source>
        <dbReference type="SAM" id="Phobius"/>
    </source>
</evidence>
<dbReference type="EMBL" id="SOAZ01000025">
    <property type="protein sequence ID" value="TDT50720.1"/>
    <property type="molecule type" value="Genomic_DNA"/>
</dbReference>
<evidence type="ECO:0000313" key="2">
    <source>
        <dbReference type="EMBL" id="TDT50720.1"/>
    </source>
</evidence>
<feature type="transmembrane region" description="Helical" evidence="1">
    <location>
        <begin position="147"/>
        <end position="165"/>
    </location>
</feature>
<feature type="transmembrane region" description="Helical" evidence="1">
    <location>
        <begin position="115"/>
        <end position="135"/>
    </location>
</feature>
<organism evidence="2 3">
    <name type="scientific">Fonticella tunisiensis</name>
    <dbReference type="NCBI Taxonomy" id="1096341"/>
    <lineage>
        <taxon>Bacteria</taxon>
        <taxon>Bacillati</taxon>
        <taxon>Bacillota</taxon>
        <taxon>Clostridia</taxon>
        <taxon>Eubacteriales</taxon>
        <taxon>Clostridiaceae</taxon>
        <taxon>Fonticella</taxon>
    </lineage>
</organism>
<dbReference type="Proteomes" id="UP000295325">
    <property type="component" value="Unassembled WGS sequence"/>
</dbReference>
<feature type="transmembrane region" description="Helical" evidence="1">
    <location>
        <begin position="78"/>
        <end position="103"/>
    </location>
</feature>
<protein>
    <submittedName>
        <fullName evidence="2">Thiamine transporter</fullName>
    </submittedName>
</protein>
<dbReference type="NCBIfam" id="TIGR02357">
    <property type="entry name" value="ECF_ThiT_YuaJ"/>
    <property type="match status" value="1"/>
</dbReference>
<feature type="transmembrane region" description="Helical" evidence="1">
    <location>
        <begin position="16"/>
        <end position="36"/>
    </location>
</feature>
<keyword evidence="1" id="KW-0472">Membrane</keyword>
<dbReference type="GO" id="GO:0015234">
    <property type="term" value="F:thiamine transmembrane transporter activity"/>
    <property type="evidence" value="ECO:0007669"/>
    <property type="project" value="InterPro"/>
</dbReference>
<dbReference type="InterPro" id="IPR012651">
    <property type="entry name" value="Thia_Transptr_ThiT"/>
</dbReference>
<dbReference type="AlphaFoldDB" id="A0A4R7K9G5"/>
<evidence type="ECO:0000313" key="3">
    <source>
        <dbReference type="Proteomes" id="UP000295325"/>
    </source>
</evidence>
<sequence length="212" mass="23971">MYYFINMFKKIPEIKLQSWAFMLGLIAASLLISRILERDEKFNTKKLTYGSLCVALAFILSYIRLYKMPQGGSVTLGSMLPIMFYAFIFGPMEGILAGMVYGILQFIQDPYIVHWFQVLIDYPFAFGALGLAGYFKNNFPIGVTVGVLGRFIFNFLSGVFFFADYAPEGMSPVLYSIIYNGSFLSVELIIALIIVMIPQFKQAILRVKSEAL</sequence>
<dbReference type="OrthoDB" id="9795813at2"/>
<dbReference type="Pfam" id="PF09515">
    <property type="entry name" value="Thia_YuaJ"/>
    <property type="match status" value="1"/>
</dbReference>
<comment type="caution">
    <text evidence="2">The sequence shown here is derived from an EMBL/GenBank/DDBJ whole genome shotgun (WGS) entry which is preliminary data.</text>
</comment>
<feature type="transmembrane region" description="Helical" evidence="1">
    <location>
        <begin position="48"/>
        <end position="66"/>
    </location>
</feature>
<reference evidence="2 3" key="1">
    <citation type="submission" date="2019-03" db="EMBL/GenBank/DDBJ databases">
        <title>Genomic Encyclopedia of Type Strains, Phase IV (KMG-IV): sequencing the most valuable type-strain genomes for metagenomic binning, comparative biology and taxonomic classification.</title>
        <authorList>
            <person name="Goeker M."/>
        </authorList>
    </citation>
    <scope>NUCLEOTIDE SEQUENCE [LARGE SCALE GENOMIC DNA]</scope>
    <source>
        <strain evidence="2 3">DSM 24455</strain>
    </source>
</reference>
<gene>
    <name evidence="2" type="ORF">EDD71_1254</name>
</gene>
<proteinExistence type="predicted"/>
<name>A0A4R7K9G5_9CLOT</name>
<feature type="transmembrane region" description="Helical" evidence="1">
    <location>
        <begin position="177"/>
        <end position="197"/>
    </location>
</feature>